<comment type="caution">
    <text evidence="3">The sequence shown here is derived from an EMBL/GenBank/DDBJ whole genome shotgun (WGS) entry which is preliminary data.</text>
</comment>
<dbReference type="InterPro" id="IPR011761">
    <property type="entry name" value="ATP-grasp"/>
</dbReference>
<dbReference type="AlphaFoldDB" id="A0A150NYM8"/>
<dbReference type="GO" id="GO:0005737">
    <property type="term" value="C:cytoplasm"/>
    <property type="evidence" value="ECO:0007669"/>
    <property type="project" value="TreeGrafter"/>
</dbReference>
<gene>
    <name evidence="3" type="ORF">BE04_38065</name>
</gene>
<organism evidence="3 4">
    <name type="scientific">Sorangium cellulosum</name>
    <name type="common">Polyangium cellulosum</name>
    <dbReference type="NCBI Taxonomy" id="56"/>
    <lineage>
        <taxon>Bacteria</taxon>
        <taxon>Pseudomonadati</taxon>
        <taxon>Myxococcota</taxon>
        <taxon>Polyangia</taxon>
        <taxon>Polyangiales</taxon>
        <taxon>Polyangiaceae</taxon>
        <taxon>Sorangium</taxon>
    </lineage>
</organism>
<dbReference type="PROSITE" id="PS50975">
    <property type="entry name" value="ATP_GRASP"/>
    <property type="match status" value="1"/>
</dbReference>
<dbReference type="GO" id="GO:0046872">
    <property type="term" value="F:metal ion binding"/>
    <property type="evidence" value="ECO:0007669"/>
    <property type="project" value="InterPro"/>
</dbReference>
<evidence type="ECO:0000259" key="2">
    <source>
        <dbReference type="PROSITE" id="PS50975"/>
    </source>
</evidence>
<dbReference type="GO" id="GO:0018169">
    <property type="term" value="F:ribosomal S6-glutamic acid ligase activity"/>
    <property type="evidence" value="ECO:0007669"/>
    <property type="project" value="TreeGrafter"/>
</dbReference>
<evidence type="ECO:0000313" key="3">
    <source>
        <dbReference type="EMBL" id="KYF47022.1"/>
    </source>
</evidence>
<dbReference type="SUPFAM" id="SSF56059">
    <property type="entry name" value="Glutathione synthetase ATP-binding domain-like"/>
    <property type="match status" value="1"/>
</dbReference>
<dbReference type="PANTHER" id="PTHR21621:SF0">
    <property type="entry name" value="BETA-CITRYLGLUTAMATE SYNTHASE B-RELATED"/>
    <property type="match status" value="1"/>
</dbReference>
<accession>A0A150NYM8</accession>
<feature type="domain" description="ATP-grasp" evidence="2">
    <location>
        <begin position="132"/>
        <end position="322"/>
    </location>
</feature>
<keyword evidence="1" id="KW-0067">ATP-binding</keyword>
<dbReference type="Proteomes" id="UP000075604">
    <property type="component" value="Unassembled WGS sequence"/>
</dbReference>
<keyword evidence="1" id="KW-0547">Nucleotide-binding</keyword>
<dbReference type="NCBIfam" id="TIGR04184">
    <property type="entry name" value="ATPgraspMvdD"/>
    <property type="match status" value="1"/>
</dbReference>
<protein>
    <submittedName>
        <fullName evidence="3">MvdD family ATP-grasp ribosomal peptide maturase</fullName>
    </submittedName>
</protein>
<dbReference type="GO" id="GO:0009432">
    <property type="term" value="P:SOS response"/>
    <property type="evidence" value="ECO:0007669"/>
    <property type="project" value="TreeGrafter"/>
</dbReference>
<dbReference type="PANTHER" id="PTHR21621">
    <property type="entry name" value="RIBOSOMAL PROTEIN S6 MODIFICATION PROTEIN"/>
    <property type="match status" value="1"/>
</dbReference>
<reference evidence="3 4" key="1">
    <citation type="submission" date="2014-02" db="EMBL/GenBank/DDBJ databases">
        <title>The small core and large imbalanced accessory genome model reveals a collaborative survival strategy of Sorangium cellulosum strains in nature.</title>
        <authorList>
            <person name="Han K."/>
            <person name="Peng R."/>
            <person name="Blom J."/>
            <person name="Li Y.-Z."/>
        </authorList>
    </citation>
    <scope>NUCLEOTIDE SEQUENCE [LARGE SCALE GENOMIC DNA]</scope>
    <source>
        <strain evidence="3 4">So0157-18</strain>
    </source>
</reference>
<dbReference type="Pfam" id="PF21068">
    <property type="entry name" value="ATPgraspMvdD"/>
    <property type="match status" value="1"/>
</dbReference>
<dbReference type="InterPro" id="IPR048936">
    <property type="entry name" value="MvdD-like_ATPgrasp"/>
</dbReference>
<dbReference type="Gene3D" id="3.30.470.20">
    <property type="entry name" value="ATP-grasp fold, B domain"/>
    <property type="match status" value="1"/>
</dbReference>
<dbReference type="InterPro" id="IPR026439">
    <property type="entry name" value="ATP_grasp_rbs_pep_matu_MvdD"/>
</dbReference>
<name>A0A150NYM8_SORCE</name>
<proteinExistence type="predicted"/>
<dbReference type="GO" id="GO:0005524">
    <property type="term" value="F:ATP binding"/>
    <property type="evidence" value="ECO:0007669"/>
    <property type="project" value="UniProtKB-UniRule"/>
</dbReference>
<evidence type="ECO:0000313" key="4">
    <source>
        <dbReference type="Proteomes" id="UP000075604"/>
    </source>
</evidence>
<evidence type="ECO:0000256" key="1">
    <source>
        <dbReference type="PROSITE-ProRule" id="PRU00409"/>
    </source>
</evidence>
<sequence>MTVLIITHSEDNECIARVAAAIERLGGRAFRFNTDLFPGGAHLALASGPGAGRSTLRAQDTGGTLDLGDVTAVWYRRVAFGRGLPASMDPQLRSASVEEAKRTAEGMLAALRVPQVDPLPAVRFASNKQVQLDIAREVGLDTPRTLTTNDEDAARAFAATCPGGVVAKMLSSFAVYRGGEEHVVFTNALRDEDLADMRGLSLCPMTFQERIPKARELRVTVVGERVFAASIDPEAAPGAEVDWRRQGLELIDAWRKDALPPDVETGVLRLMDQLGLNYGALDILRTPDGRHVFLEVNPVGEFFWLERSPGLPISEALAEVLLGKAPRRGSWSAFLHAPVTQPR</sequence>
<dbReference type="EMBL" id="JELX01004569">
    <property type="protein sequence ID" value="KYF47022.1"/>
    <property type="molecule type" value="Genomic_DNA"/>
</dbReference>